<keyword evidence="2 8" id="KW-0808">Transferase</keyword>
<dbReference type="AlphaFoldDB" id="A0A7S7SKK4"/>
<comment type="pathway">
    <text evidence="8">Protein modification; protein lipoylation via endogenous pathway; protein N(6)-(lipoyl)lysine from octanoyl-[acyl-carrier-protein]: step 2/2.</text>
</comment>
<comment type="catalytic activity">
    <reaction evidence="7 8">
        <text>[[Fe-S] cluster scaffold protein carrying a second [4Fe-4S](2+) cluster] + N(6)-octanoyl-L-lysyl-[protein] + 2 oxidized [2Fe-2S]-[ferredoxin] + 2 S-adenosyl-L-methionine + 4 H(+) = [[Fe-S] cluster scaffold protein] + N(6)-[(R)-dihydrolipoyl]-L-lysyl-[protein] + 4 Fe(3+) + 2 hydrogen sulfide + 2 5'-deoxyadenosine + 2 L-methionine + 2 reduced [2Fe-2S]-[ferredoxin]</text>
        <dbReference type="Rhea" id="RHEA:16585"/>
        <dbReference type="Rhea" id="RHEA-COMP:9928"/>
        <dbReference type="Rhea" id="RHEA-COMP:10000"/>
        <dbReference type="Rhea" id="RHEA-COMP:10001"/>
        <dbReference type="Rhea" id="RHEA-COMP:10475"/>
        <dbReference type="Rhea" id="RHEA-COMP:14568"/>
        <dbReference type="Rhea" id="RHEA-COMP:14569"/>
        <dbReference type="ChEBI" id="CHEBI:15378"/>
        <dbReference type="ChEBI" id="CHEBI:17319"/>
        <dbReference type="ChEBI" id="CHEBI:29034"/>
        <dbReference type="ChEBI" id="CHEBI:29919"/>
        <dbReference type="ChEBI" id="CHEBI:33722"/>
        <dbReference type="ChEBI" id="CHEBI:33737"/>
        <dbReference type="ChEBI" id="CHEBI:33738"/>
        <dbReference type="ChEBI" id="CHEBI:57844"/>
        <dbReference type="ChEBI" id="CHEBI:59789"/>
        <dbReference type="ChEBI" id="CHEBI:78809"/>
        <dbReference type="ChEBI" id="CHEBI:83100"/>
        <dbReference type="EC" id="2.8.1.8"/>
    </reaction>
</comment>
<evidence type="ECO:0000256" key="6">
    <source>
        <dbReference type="ARBA" id="ARBA00023014"/>
    </source>
</evidence>
<keyword evidence="3 8" id="KW-0949">S-adenosyl-L-methionine</keyword>
<feature type="binding site" evidence="8">
    <location>
        <position position="81"/>
    </location>
    <ligand>
        <name>[4Fe-4S] cluster</name>
        <dbReference type="ChEBI" id="CHEBI:49883"/>
        <label>2</label>
        <note>4Fe-4S-S-AdoMet</note>
    </ligand>
</feature>
<dbReference type="UniPathway" id="UPA00538">
    <property type="reaction ID" value="UER00593"/>
</dbReference>
<feature type="domain" description="Radical SAM core" evidence="9">
    <location>
        <begin position="60"/>
        <end position="280"/>
    </location>
</feature>
<dbReference type="InterPro" id="IPR031691">
    <property type="entry name" value="LIAS_N"/>
</dbReference>
<dbReference type="SFLD" id="SFLDG01058">
    <property type="entry name" value="lipoyl_synthase_like"/>
    <property type="match status" value="1"/>
</dbReference>
<organism evidence="10 11">
    <name type="scientific">Paludibaculum fermentans</name>
    <dbReference type="NCBI Taxonomy" id="1473598"/>
    <lineage>
        <taxon>Bacteria</taxon>
        <taxon>Pseudomonadati</taxon>
        <taxon>Acidobacteriota</taxon>
        <taxon>Terriglobia</taxon>
        <taxon>Bryobacterales</taxon>
        <taxon>Bryobacteraceae</taxon>
        <taxon>Paludibaculum</taxon>
    </lineage>
</organism>
<dbReference type="Gene3D" id="3.20.20.70">
    <property type="entry name" value="Aldolase class I"/>
    <property type="match status" value="1"/>
</dbReference>
<dbReference type="GO" id="GO:0046872">
    <property type="term" value="F:metal ion binding"/>
    <property type="evidence" value="ECO:0007669"/>
    <property type="project" value="UniProtKB-KW"/>
</dbReference>
<dbReference type="HAMAP" id="MF_00206">
    <property type="entry name" value="Lipoyl_synth"/>
    <property type="match status" value="1"/>
</dbReference>
<dbReference type="PROSITE" id="PS51918">
    <property type="entry name" value="RADICAL_SAM"/>
    <property type="match status" value="1"/>
</dbReference>
<dbReference type="GO" id="GO:0005737">
    <property type="term" value="C:cytoplasm"/>
    <property type="evidence" value="ECO:0007669"/>
    <property type="project" value="UniProtKB-SubCell"/>
</dbReference>
<dbReference type="SFLD" id="SFLDF00271">
    <property type="entry name" value="lipoyl_synthase"/>
    <property type="match status" value="1"/>
</dbReference>
<evidence type="ECO:0000256" key="4">
    <source>
        <dbReference type="ARBA" id="ARBA00022723"/>
    </source>
</evidence>
<keyword evidence="8" id="KW-0963">Cytoplasm</keyword>
<reference evidence="10 11" key="1">
    <citation type="submission" date="2020-10" db="EMBL/GenBank/DDBJ databases">
        <title>Complete genome sequence of Paludibaculum fermentans P105T, a facultatively anaerobic acidobacterium capable of dissimilatory Fe(III) reduction.</title>
        <authorList>
            <person name="Dedysh S.N."/>
            <person name="Beletsky A.V."/>
            <person name="Kulichevskaya I.S."/>
            <person name="Mardanov A.V."/>
            <person name="Ravin N.V."/>
        </authorList>
    </citation>
    <scope>NUCLEOTIDE SEQUENCE [LARGE SCALE GENOMIC DNA]</scope>
    <source>
        <strain evidence="10 11">P105</strain>
    </source>
</reference>
<accession>A0A7S7SKK4</accession>
<dbReference type="InterPro" id="IPR007197">
    <property type="entry name" value="rSAM"/>
</dbReference>
<dbReference type="PIRSF" id="PIRSF005963">
    <property type="entry name" value="Lipoyl_synth"/>
    <property type="match status" value="1"/>
</dbReference>
<dbReference type="PANTHER" id="PTHR10949:SF0">
    <property type="entry name" value="LIPOYL SYNTHASE, MITOCHONDRIAL"/>
    <property type="match status" value="1"/>
</dbReference>
<comment type="function">
    <text evidence="8">Catalyzes the radical-mediated insertion of two sulfur atoms into the C-6 and C-8 positions of the octanoyl moiety bound to the lipoyl domains of lipoate-dependent enzymes, thereby converting the octanoylated domains into lipoylated derivatives.</text>
</comment>
<dbReference type="NCBIfam" id="NF009544">
    <property type="entry name" value="PRK12928.1"/>
    <property type="match status" value="1"/>
</dbReference>
<dbReference type="SUPFAM" id="SSF102114">
    <property type="entry name" value="Radical SAM enzymes"/>
    <property type="match status" value="1"/>
</dbReference>
<gene>
    <name evidence="8 10" type="primary">lipA</name>
    <name evidence="10" type="ORF">IRI77_04685</name>
</gene>
<dbReference type="PANTHER" id="PTHR10949">
    <property type="entry name" value="LIPOYL SYNTHASE"/>
    <property type="match status" value="1"/>
</dbReference>
<name>A0A7S7SKK4_PALFE</name>
<dbReference type="Proteomes" id="UP000593892">
    <property type="component" value="Chromosome"/>
</dbReference>
<dbReference type="GO" id="GO:0016992">
    <property type="term" value="F:lipoate synthase activity"/>
    <property type="evidence" value="ECO:0007669"/>
    <property type="project" value="UniProtKB-UniRule"/>
</dbReference>
<dbReference type="CDD" id="cd01335">
    <property type="entry name" value="Radical_SAM"/>
    <property type="match status" value="1"/>
</dbReference>
<dbReference type="InterPro" id="IPR058240">
    <property type="entry name" value="rSAM_sf"/>
</dbReference>
<comment type="subcellular location">
    <subcellularLocation>
        <location evidence="8">Cytoplasm</location>
    </subcellularLocation>
</comment>
<keyword evidence="6 8" id="KW-0411">Iron-sulfur</keyword>
<dbReference type="NCBIfam" id="NF004019">
    <property type="entry name" value="PRK05481.1"/>
    <property type="match status" value="1"/>
</dbReference>
<dbReference type="SFLD" id="SFLDS00029">
    <property type="entry name" value="Radical_SAM"/>
    <property type="match status" value="1"/>
</dbReference>
<comment type="similarity">
    <text evidence="8">Belongs to the radical SAM superfamily. Lipoyl synthase family.</text>
</comment>
<keyword evidence="11" id="KW-1185">Reference proteome</keyword>
<dbReference type="SMART" id="SM00729">
    <property type="entry name" value="Elp3"/>
    <property type="match status" value="1"/>
</dbReference>
<dbReference type="InterPro" id="IPR013785">
    <property type="entry name" value="Aldolase_TIM"/>
</dbReference>
<dbReference type="KEGG" id="pfer:IRI77_04685"/>
<protein>
    <recommendedName>
        <fullName evidence="8">Lipoyl synthase</fullName>
        <ecNumber evidence="8">2.8.1.8</ecNumber>
    </recommendedName>
    <alternativeName>
        <fullName evidence="8">Lip-syn</fullName>
        <shortName evidence="8">LS</shortName>
    </alternativeName>
    <alternativeName>
        <fullName evidence="8">Lipoate synthase</fullName>
    </alternativeName>
    <alternativeName>
        <fullName evidence="8">Lipoic acid synthase</fullName>
    </alternativeName>
    <alternativeName>
        <fullName evidence="8">Sulfur insertion protein LipA</fullName>
    </alternativeName>
</protein>
<dbReference type="GO" id="GO:0009249">
    <property type="term" value="P:protein lipoylation"/>
    <property type="evidence" value="ECO:0007669"/>
    <property type="project" value="UniProtKB-UniRule"/>
</dbReference>
<sequence length="310" mass="34868">MDSLVQLDPRPKKQRLRLPEFLRKPDTHFHSVQLLKNDLRGHNLHTVCESARCPNIHECFHRGAATFMILGNICTRGCTFCSVPKGSPEKQEMPIDPLEPENVARMAAQMGLRYVVITSVNRDDLADGGSHHFAETVRRVRAALPEATVEVLTPDFCGDLDAVARVLDAGPHVFNHNMETIARLYRRIRPQANYQQSLDVLGFARSYRADVLTKSGLMVGLGETEDEVNGLLRDLRGVHADVATIGQYLQPTRRNVEVSEHVTPDRYERWQAYGESIGFKKVFAGPFVRSSYMADLVNHSAREARPEAQV</sequence>
<comment type="cofactor">
    <cofactor evidence="8">
        <name>[4Fe-4S] cluster</name>
        <dbReference type="ChEBI" id="CHEBI:49883"/>
    </cofactor>
    <text evidence="8">Binds 2 [4Fe-4S] clusters per subunit. One cluster is coordinated with 3 cysteines and an exchangeable S-adenosyl-L-methionine.</text>
</comment>
<evidence type="ECO:0000256" key="2">
    <source>
        <dbReference type="ARBA" id="ARBA00022679"/>
    </source>
</evidence>
<dbReference type="Pfam" id="PF04055">
    <property type="entry name" value="Radical_SAM"/>
    <property type="match status" value="1"/>
</dbReference>
<keyword evidence="1 8" id="KW-0004">4Fe-4S</keyword>
<proteinExistence type="inferred from homology"/>
<dbReference type="RefSeq" id="WP_194450919.1">
    <property type="nucleotide sequence ID" value="NZ_CP063849.1"/>
</dbReference>
<dbReference type="EMBL" id="CP063849">
    <property type="protein sequence ID" value="QOY89257.1"/>
    <property type="molecule type" value="Genomic_DNA"/>
</dbReference>
<dbReference type="InterPro" id="IPR006638">
    <property type="entry name" value="Elp3/MiaA/NifB-like_rSAM"/>
</dbReference>
<evidence type="ECO:0000256" key="7">
    <source>
        <dbReference type="ARBA" id="ARBA00047326"/>
    </source>
</evidence>
<dbReference type="InterPro" id="IPR003698">
    <property type="entry name" value="Lipoyl_synth"/>
</dbReference>
<feature type="binding site" evidence="8">
    <location>
        <position position="48"/>
    </location>
    <ligand>
        <name>[4Fe-4S] cluster</name>
        <dbReference type="ChEBI" id="CHEBI:49883"/>
        <label>1</label>
    </ligand>
</feature>
<evidence type="ECO:0000313" key="10">
    <source>
        <dbReference type="EMBL" id="QOY89257.1"/>
    </source>
</evidence>
<feature type="binding site" evidence="8">
    <location>
        <position position="59"/>
    </location>
    <ligand>
        <name>[4Fe-4S] cluster</name>
        <dbReference type="ChEBI" id="CHEBI:49883"/>
        <label>1</label>
    </ligand>
</feature>
<keyword evidence="5 8" id="KW-0408">Iron</keyword>
<feature type="binding site" evidence="8">
    <location>
        <position position="78"/>
    </location>
    <ligand>
        <name>[4Fe-4S] cluster</name>
        <dbReference type="ChEBI" id="CHEBI:49883"/>
        <label>2</label>
        <note>4Fe-4S-S-AdoMet</note>
    </ligand>
</feature>
<evidence type="ECO:0000256" key="1">
    <source>
        <dbReference type="ARBA" id="ARBA00022485"/>
    </source>
</evidence>
<feature type="binding site" evidence="8">
    <location>
        <position position="53"/>
    </location>
    <ligand>
        <name>[4Fe-4S] cluster</name>
        <dbReference type="ChEBI" id="CHEBI:49883"/>
        <label>1</label>
    </ligand>
</feature>
<evidence type="ECO:0000259" key="9">
    <source>
        <dbReference type="PROSITE" id="PS51918"/>
    </source>
</evidence>
<evidence type="ECO:0000256" key="8">
    <source>
        <dbReference type="HAMAP-Rule" id="MF_00206"/>
    </source>
</evidence>
<evidence type="ECO:0000256" key="3">
    <source>
        <dbReference type="ARBA" id="ARBA00022691"/>
    </source>
</evidence>
<evidence type="ECO:0000256" key="5">
    <source>
        <dbReference type="ARBA" id="ARBA00023004"/>
    </source>
</evidence>
<dbReference type="Pfam" id="PF16881">
    <property type="entry name" value="LIAS_N"/>
    <property type="match status" value="1"/>
</dbReference>
<feature type="binding site" evidence="8">
    <location>
        <position position="291"/>
    </location>
    <ligand>
        <name>[4Fe-4S] cluster</name>
        <dbReference type="ChEBI" id="CHEBI:49883"/>
        <label>1</label>
    </ligand>
</feature>
<keyword evidence="4 8" id="KW-0479">Metal-binding</keyword>
<dbReference type="NCBIfam" id="TIGR00510">
    <property type="entry name" value="lipA"/>
    <property type="match status" value="1"/>
</dbReference>
<evidence type="ECO:0000313" key="11">
    <source>
        <dbReference type="Proteomes" id="UP000593892"/>
    </source>
</evidence>
<dbReference type="EC" id="2.8.1.8" evidence="8"/>
<feature type="binding site" evidence="8">
    <location>
        <position position="74"/>
    </location>
    <ligand>
        <name>[4Fe-4S] cluster</name>
        <dbReference type="ChEBI" id="CHEBI:49883"/>
        <label>2</label>
        <note>4Fe-4S-S-AdoMet</note>
    </ligand>
</feature>
<dbReference type="GO" id="GO:0051539">
    <property type="term" value="F:4 iron, 4 sulfur cluster binding"/>
    <property type="evidence" value="ECO:0007669"/>
    <property type="project" value="UniProtKB-UniRule"/>
</dbReference>